<protein>
    <submittedName>
        <fullName evidence="1">Uncharacterized protein</fullName>
    </submittedName>
</protein>
<organism evidence="1 2">
    <name type="scientific">Photorhabdus khanii NC19</name>
    <dbReference type="NCBI Taxonomy" id="1004151"/>
    <lineage>
        <taxon>Bacteria</taxon>
        <taxon>Pseudomonadati</taxon>
        <taxon>Pseudomonadota</taxon>
        <taxon>Gammaproteobacteria</taxon>
        <taxon>Enterobacterales</taxon>
        <taxon>Morganellaceae</taxon>
        <taxon>Photorhabdus</taxon>
    </lineage>
</organism>
<dbReference type="AlphaFoldDB" id="W3V4E4"/>
<comment type="caution">
    <text evidence="1">The sequence shown here is derived from an EMBL/GenBank/DDBJ whole genome shotgun (WGS) entry which is preliminary data.</text>
</comment>
<dbReference type="Proteomes" id="UP000018957">
    <property type="component" value="Unassembled WGS sequence"/>
</dbReference>
<dbReference type="PATRIC" id="fig|1004151.3.peg.2681"/>
<dbReference type="InterPro" id="IPR038191">
    <property type="entry name" value="YciN_sf"/>
</dbReference>
<proteinExistence type="predicted"/>
<dbReference type="EMBL" id="AYSJ01000013">
    <property type="protein sequence ID" value="ETS30653.1"/>
    <property type="molecule type" value="Genomic_DNA"/>
</dbReference>
<reference evidence="1 2" key="1">
    <citation type="submission" date="2013-11" db="EMBL/GenBank/DDBJ databases">
        <title>Elucidation of the Photorhabdus temperata genome and generation of transposon mutant library to identify motility mutants.</title>
        <authorList>
            <person name="Hurst S.G.IV."/>
            <person name="Micheals B."/>
            <person name="Abebe-Akele F."/>
            <person name="Rowedder H."/>
            <person name="Bullock H."/>
            <person name="Jackobeck R."/>
            <person name="Janicki E."/>
            <person name="Tisa L.S."/>
        </authorList>
    </citation>
    <scope>NUCLEOTIDE SEQUENCE [LARGE SCALE GENOMIC DNA]</scope>
    <source>
        <strain evidence="1 2">NC19</strain>
    </source>
</reference>
<name>W3V4E4_9GAMM</name>
<keyword evidence="2" id="KW-1185">Reference proteome</keyword>
<accession>W3V4E4</accession>
<dbReference type="Pfam" id="PF10692">
    <property type="entry name" value="DUF2498"/>
    <property type="match status" value="1"/>
</dbReference>
<sequence length="90" mass="10814">MKRIVNKIFHLHDEKFTLYLIKNDAQQIIFDRGREMRKGTTSIKREQLLEKANRIIRQHEDFIQGMYLDDVAQKGDMLVFRGEFSLDENE</sequence>
<dbReference type="Gene3D" id="3.30.300.360">
    <property type="entry name" value="Protein of unknown function (DUF2498)"/>
    <property type="match status" value="1"/>
</dbReference>
<gene>
    <name evidence="1" type="ORF">PTE_02599</name>
</gene>
<evidence type="ECO:0000313" key="1">
    <source>
        <dbReference type="EMBL" id="ETS30653.1"/>
    </source>
</evidence>
<dbReference type="InterPro" id="IPR019633">
    <property type="entry name" value="DUF2498"/>
</dbReference>
<evidence type="ECO:0000313" key="2">
    <source>
        <dbReference type="Proteomes" id="UP000018957"/>
    </source>
</evidence>